<dbReference type="Proteomes" id="UP000305539">
    <property type="component" value="Unassembled WGS sequence"/>
</dbReference>
<keyword evidence="3" id="KW-1185">Reference proteome</keyword>
<proteinExistence type="predicted"/>
<reference evidence="2 3" key="1">
    <citation type="submission" date="2019-04" db="EMBL/GenBank/DDBJ databases">
        <title>Trinickia sp. 7GSK02, isolated from subtropical forest soil.</title>
        <authorList>
            <person name="Gao Z.-H."/>
            <person name="Qiu L.-H."/>
        </authorList>
    </citation>
    <scope>NUCLEOTIDE SEQUENCE [LARGE SCALE GENOMIC DNA]</scope>
    <source>
        <strain evidence="2 3">7GSK02</strain>
    </source>
</reference>
<keyword evidence="1" id="KW-0812">Transmembrane</keyword>
<dbReference type="EMBL" id="SWJE01000002">
    <property type="protein sequence ID" value="TKC91713.1"/>
    <property type="molecule type" value="Genomic_DNA"/>
</dbReference>
<dbReference type="RefSeq" id="WP_136892748.1">
    <property type="nucleotide sequence ID" value="NZ_SWJE01000002.1"/>
</dbReference>
<gene>
    <name evidence="2" type="ORF">FAZ69_04535</name>
</gene>
<feature type="transmembrane region" description="Helical" evidence="1">
    <location>
        <begin position="170"/>
        <end position="190"/>
    </location>
</feature>
<keyword evidence="1" id="KW-0472">Membrane</keyword>
<name>A0A4U1IDG8_9BURK</name>
<accession>A0A4U1IDG8</accession>
<evidence type="ECO:0000313" key="3">
    <source>
        <dbReference type="Proteomes" id="UP000305539"/>
    </source>
</evidence>
<keyword evidence="1" id="KW-1133">Transmembrane helix</keyword>
<comment type="caution">
    <text evidence="2">The sequence shown here is derived from an EMBL/GenBank/DDBJ whole genome shotgun (WGS) entry which is preliminary data.</text>
</comment>
<evidence type="ECO:0000313" key="2">
    <source>
        <dbReference type="EMBL" id="TKC91713.1"/>
    </source>
</evidence>
<organism evidence="2 3">
    <name type="scientific">Trinickia terrae</name>
    <dbReference type="NCBI Taxonomy" id="2571161"/>
    <lineage>
        <taxon>Bacteria</taxon>
        <taxon>Pseudomonadati</taxon>
        <taxon>Pseudomonadota</taxon>
        <taxon>Betaproteobacteria</taxon>
        <taxon>Burkholderiales</taxon>
        <taxon>Burkholderiaceae</taxon>
        <taxon>Trinickia</taxon>
    </lineage>
</organism>
<protein>
    <submittedName>
        <fullName evidence="2">Uncharacterized protein</fullName>
    </submittedName>
</protein>
<dbReference type="AlphaFoldDB" id="A0A4U1IDG8"/>
<sequence>MADEVKKNNTGPKPRSILDTVRSRAWVADLKRRTNTQTYAALSRALFGDGSSVAPTWHHYMSGKRTPDLVTLTLVEKAKVARGSTKVLKIGPMEDQVNIPLWRLFEEQADFAAYLDEILGDQGIERGARLRTQIVLDLFAEPAARAVARKQSKPGWPDGNAVEAACGSGYFVQTLAGFAMAVAAGVAQWLMGPMWSYSSFCWSA</sequence>
<evidence type="ECO:0000256" key="1">
    <source>
        <dbReference type="SAM" id="Phobius"/>
    </source>
</evidence>